<dbReference type="NCBIfam" id="NF010187">
    <property type="entry name" value="PRK13666.1"/>
    <property type="match status" value="1"/>
</dbReference>
<keyword evidence="2" id="KW-1185">Reference proteome</keyword>
<dbReference type="AlphaFoldDB" id="A0A2C9XQA5"/>
<comment type="caution">
    <text evidence="1">The sequence shown here is derived from an EMBL/GenBank/DDBJ whole genome shotgun (WGS) entry which is preliminary data.</text>
</comment>
<gene>
    <name evidence="1" type="ORF">A5844_000253</name>
</gene>
<dbReference type="RefSeq" id="WP_086283257.1">
    <property type="nucleotide sequence ID" value="NZ_NGMO01000001.1"/>
</dbReference>
<dbReference type="InterPro" id="IPR036270">
    <property type="entry name" value="UPF0358_sf"/>
</dbReference>
<sequence>MDSLSREIALQVLTDEAERIKRLIKNQKNSLCISQCKAFEEVVDTQMYGFSQQVGFAVRVGIIEKKEGQLMLSELERQLNYLYSEVYQENYDKKESGKGE</sequence>
<evidence type="ECO:0000313" key="1">
    <source>
        <dbReference type="EMBL" id="OTP12038.1"/>
    </source>
</evidence>
<dbReference type="STRING" id="1987383.A5844_000253"/>
<dbReference type="EMBL" id="NGMO01000001">
    <property type="protein sequence ID" value="OTP12038.1"/>
    <property type="molecule type" value="Genomic_DNA"/>
</dbReference>
<organism evidence="1 2">
    <name type="scientific">Candidatus Enterococcus wittei</name>
    <dbReference type="NCBI Taxonomy" id="1987383"/>
    <lineage>
        <taxon>Bacteria</taxon>
        <taxon>Bacillati</taxon>
        <taxon>Bacillota</taxon>
        <taxon>Bacilli</taxon>
        <taxon>Lactobacillales</taxon>
        <taxon>Enterococcaceae</taxon>
        <taxon>Enterococcus</taxon>
    </lineage>
</organism>
<name>A0A2C9XQA5_9ENTE</name>
<dbReference type="Proteomes" id="UP000194933">
    <property type="component" value="Unassembled WGS sequence"/>
</dbReference>
<dbReference type="InterPro" id="IPR009983">
    <property type="entry name" value="UPF0358"/>
</dbReference>
<reference evidence="1 2" key="1">
    <citation type="submission" date="2017-05" db="EMBL/GenBank/DDBJ databases">
        <title>The Genome Sequence of Enterococcus sp. 10A9_DIV0425.</title>
        <authorList>
            <consortium name="The Broad Institute Genomics Platform"/>
            <consortium name="The Broad Institute Genomic Center for Infectious Diseases"/>
            <person name="Earl A."/>
            <person name="Manson A."/>
            <person name="Schwartman J."/>
            <person name="Gilmore M."/>
            <person name="Abouelleil A."/>
            <person name="Cao P."/>
            <person name="Chapman S."/>
            <person name="Cusick C."/>
            <person name="Shea T."/>
            <person name="Young S."/>
            <person name="Neafsey D."/>
            <person name="Nusbaum C."/>
            <person name="Birren B."/>
        </authorList>
    </citation>
    <scope>NUCLEOTIDE SEQUENCE [LARGE SCALE GENOMIC DNA]</scope>
    <source>
        <strain evidence="1 2">10A9_DIV0425</strain>
    </source>
</reference>
<dbReference type="Pfam" id="PF07408">
    <property type="entry name" value="DUF1507"/>
    <property type="match status" value="1"/>
</dbReference>
<proteinExistence type="predicted"/>
<evidence type="ECO:0000313" key="2">
    <source>
        <dbReference type="Proteomes" id="UP000194933"/>
    </source>
</evidence>
<dbReference type="SUPFAM" id="SSF140404">
    <property type="entry name" value="EF2458-like"/>
    <property type="match status" value="1"/>
</dbReference>
<protein>
    <submittedName>
        <fullName evidence="1">Uncharacterized protein</fullName>
    </submittedName>
</protein>
<accession>A0A2C9XQA5</accession>
<dbReference type="Gene3D" id="1.10.287.750">
    <property type="entry name" value="SO2669-like"/>
    <property type="match status" value="1"/>
</dbReference>